<evidence type="ECO:0000256" key="1">
    <source>
        <dbReference type="SAM" id="MobiDB-lite"/>
    </source>
</evidence>
<sequence>MKKYFIILPFLFLLFLLTGCGSEPTASPKSAAKAFWQAVIDKDMEQAKSLATWETVDYLKYLNNSKIHPERFNLGEEMIGEKTAEIGVILHSKSQGQESIRIPGRTVLVKTEHGWRVDVKKSLGSVIKHTVNNVFDQLNNMMQKGIKELDKTFSDSMEDISKGLEEGAKELQRELDKAMPEIPIQKNQGTKAQEI</sequence>
<feature type="compositionally biased region" description="Polar residues" evidence="1">
    <location>
        <begin position="185"/>
        <end position="195"/>
    </location>
</feature>
<feature type="signal peptide" evidence="2">
    <location>
        <begin position="1"/>
        <end position="21"/>
    </location>
</feature>
<dbReference type="Proteomes" id="UP000885750">
    <property type="component" value="Unassembled WGS sequence"/>
</dbReference>
<organism evidence="3">
    <name type="scientific">Leucothrix mucor</name>
    <dbReference type="NCBI Taxonomy" id="45248"/>
    <lineage>
        <taxon>Bacteria</taxon>
        <taxon>Pseudomonadati</taxon>
        <taxon>Pseudomonadota</taxon>
        <taxon>Gammaproteobacteria</taxon>
        <taxon>Thiotrichales</taxon>
        <taxon>Thiotrichaceae</taxon>
        <taxon>Leucothrix</taxon>
    </lineage>
</organism>
<comment type="caution">
    <text evidence="3">The sequence shown here is derived from an EMBL/GenBank/DDBJ whole genome shotgun (WGS) entry which is preliminary data.</text>
</comment>
<protein>
    <recommendedName>
        <fullName evidence="4">DUF4878 domain-containing protein</fullName>
    </recommendedName>
</protein>
<feature type="region of interest" description="Disordered" evidence="1">
    <location>
        <begin position="161"/>
        <end position="195"/>
    </location>
</feature>
<dbReference type="PROSITE" id="PS51257">
    <property type="entry name" value="PROKAR_LIPOPROTEIN"/>
    <property type="match status" value="1"/>
</dbReference>
<proteinExistence type="predicted"/>
<name>A0A7V2SY33_LEUMU</name>
<evidence type="ECO:0008006" key="4">
    <source>
        <dbReference type="Google" id="ProtNLM"/>
    </source>
</evidence>
<dbReference type="AlphaFoldDB" id="A0A7V2SY33"/>
<accession>A0A7V2SY33</accession>
<dbReference type="EMBL" id="DRMS01000014">
    <property type="protein sequence ID" value="HFC91255.1"/>
    <property type="molecule type" value="Genomic_DNA"/>
</dbReference>
<reference evidence="3" key="1">
    <citation type="journal article" date="2020" name="mSystems">
        <title>Genome- and Community-Level Interaction Insights into Carbon Utilization and Element Cycling Functions of Hydrothermarchaeota in Hydrothermal Sediment.</title>
        <authorList>
            <person name="Zhou Z."/>
            <person name="Liu Y."/>
            <person name="Xu W."/>
            <person name="Pan J."/>
            <person name="Luo Z.H."/>
            <person name="Li M."/>
        </authorList>
    </citation>
    <scope>NUCLEOTIDE SEQUENCE [LARGE SCALE GENOMIC DNA]</scope>
    <source>
        <strain evidence="3">HyVt-493</strain>
    </source>
</reference>
<keyword evidence="2" id="KW-0732">Signal</keyword>
<evidence type="ECO:0000313" key="3">
    <source>
        <dbReference type="EMBL" id="HFC91255.1"/>
    </source>
</evidence>
<gene>
    <name evidence="3" type="ORF">ENJ51_00425</name>
</gene>
<evidence type="ECO:0000256" key="2">
    <source>
        <dbReference type="SAM" id="SignalP"/>
    </source>
</evidence>
<feature type="chain" id="PRO_5031277980" description="DUF4878 domain-containing protein" evidence="2">
    <location>
        <begin position="22"/>
        <end position="195"/>
    </location>
</feature>
<feature type="compositionally biased region" description="Basic and acidic residues" evidence="1">
    <location>
        <begin position="161"/>
        <end position="179"/>
    </location>
</feature>